<evidence type="ECO:0000313" key="2">
    <source>
        <dbReference type="Proteomes" id="UP000026739"/>
    </source>
</evidence>
<accession>A0A059KUV1</accession>
<proteinExistence type="predicted"/>
<name>A0A059KUV1_9PSED</name>
<evidence type="ECO:0000313" key="1">
    <source>
        <dbReference type="EMBL" id="KDD65842.1"/>
    </source>
</evidence>
<reference evidence="1 2" key="1">
    <citation type="submission" date="2013-12" db="EMBL/GenBank/DDBJ databases">
        <authorList>
            <person name="Formusa P.A."/>
            <person name="Habash M."/>
            <person name="Lee H."/>
            <person name="Trevors J.T."/>
        </authorList>
    </citation>
    <scope>NUCLEOTIDE SEQUENCE [LARGE SCALE GENOMIC DNA]</scope>
    <source>
        <strain evidence="1 2">PD30</strain>
    </source>
</reference>
<comment type="caution">
    <text evidence="1">The sequence shown here is derived from an EMBL/GenBank/DDBJ whole genome shotgun (WGS) entry which is preliminary data.</text>
</comment>
<dbReference type="Proteomes" id="UP000026739">
    <property type="component" value="Unassembled WGS sequence"/>
</dbReference>
<protein>
    <submittedName>
        <fullName evidence="1">Uncharacterized protein</fullName>
    </submittedName>
</protein>
<gene>
    <name evidence="1" type="ORF">V466_27270</name>
</gene>
<organism evidence="1 2">
    <name type="scientific">Pseudomonas mandelii PD30</name>
    <dbReference type="NCBI Taxonomy" id="1419583"/>
    <lineage>
        <taxon>Bacteria</taxon>
        <taxon>Pseudomonadati</taxon>
        <taxon>Pseudomonadota</taxon>
        <taxon>Gammaproteobacteria</taxon>
        <taxon>Pseudomonadales</taxon>
        <taxon>Pseudomonadaceae</taxon>
        <taxon>Pseudomonas</taxon>
    </lineage>
</organism>
<dbReference type="EMBL" id="AZQQ01000105">
    <property type="protein sequence ID" value="KDD65842.1"/>
    <property type="molecule type" value="Genomic_DNA"/>
</dbReference>
<sequence>MANSIGNQIRPVGQNPFSSAGQAAFTAGCREVCKVIDAGKDGLDEVRCGFRILNCYISGFVIEIF</sequence>
<dbReference type="AlphaFoldDB" id="A0A059KUV1"/>